<evidence type="ECO:0000313" key="3">
    <source>
        <dbReference type="Proteomes" id="UP000248555"/>
    </source>
</evidence>
<dbReference type="Pfam" id="PF04542">
    <property type="entry name" value="Sigma70_r2"/>
    <property type="match status" value="1"/>
</dbReference>
<dbReference type="InterPro" id="IPR007627">
    <property type="entry name" value="RNA_pol_sigma70_r2"/>
</dbReference>
<feature type="domain" description="RNA polymerase sigma-70 region 2" evidence="1">
    <location>
        <begin position="23"/>
        <end position="67"/>
    </location>
</feature>
<sequence>MSDLKDIILRKGSIQTMSFEQVFQRYQNLLKKKAYSWSTTYRYEFDELFQVASIALWQAYRKYDSSKYPIPFGALAVKYIDYSLLAYHNKHKPKFDRETSQIKSIMSLHQLVIDKDGEGTELMELIGQEETFTEETVDRIVIDSLFKKFSNQQRQDILDYINGHKFKEMAESKGVSSQVVSSRIRSSFLKFRTMYIKEMLS</sequence>
<evidence type="ECO:0000259" key="1">
    <source>
        <dbReference type="Pfam" id="PF04542"/>
    </source>
</evidence>
<gene>
    <name evidence="2" type="ORF">B0I26_10370</name>
</gene>
<dbReference type="GO" id="GO:0003700">
    <property type="term" value="F:DNA-binding transcription factor activity"/>
    <property type="evidence" value="ECO:0007669"/>
    <property type="project" value="InterPro"/>
</dbReference>
<dbReference type="NCBIfam" id="TIGR02937">
    <property type="entry name" value="sigma70-ECF"/>
    <property type="match status" value="1"/>
</dbReference>
<evidence type="ECO:0000313" key="2">
    <source>
        <dbReference type="EMBL" id="RAK21118.1"/>
    </source>
</evidence>
<dbReference type="OrthoDB" id="9783788at2"/>
<dbReference type="InterPro" id="IPR013324">
    <property type="entry name" value="RNA_pol_sigma_r3/r4-like"/>
</dbReference>
<dbReference type="AlphaFoldDB" id="A0A327YJB9"/>
<comment type="caution">
    <text evidence="2">The sequence shown here is derived from an EMBL/GenBank/DDBJ whole genome shotgun (WGS) entry which is preliminary data.</text>
</comment>
<protein>
    <submittedName>
        <fullName evidence="2">RNA polymerase sigma factor (Sigma-70 family)</fullName>
    </submittedName>
</protein>
<dbReference type="InterPro" id="IPR014284">
    <property type="entry name" value="RNA_pol_sigma-70_dom"/>
</dbReference>
<reference evidence="2 3" key="1">
    <citation type="submission" date="2018-06" db="EMBL/GenBank/DDBJ databases">
        <title>Genomic Encyclopedia of Type Strains, Phase III (KMG-III): the genomes of soil and plant-associated and newly described type strains.</title>
        <authorList>
            <person name="Whitman W."/>
        </authorList>
    </citation>
    <scope>NUCLEOTIDE SEQUENCE [LARGE SCALE GENOMIC DNA]</scope>
    <source>
        <strain evidence="2 3">CGMCC 1.8979</strain>
    </source>
</reference>
<dbReference type="Proteomes" id="UP000248555">
    <property type="component" value="Unassembled WGS sequence"/>
</dbReference>
<dbReference type="RefSeq" id="WP_111644388.1">
    <property type="nucleotide sequence ID" value="NZ_QLMH01000003.1"/>
</dbReference>
<accession>A0A327YJB9</accession>
<organism evidence="2 3">
    <name type="scientific">Paranoxybacillus vitaminiphilus</name>
    <dbReference type="NCBI Taxonomy" id="581036"/>
    <lineage>
        <taxon>Bacteria</taxon>
        <taxon>Bacillati</taxon>
        <taxon>Bacillota</taxon>
        <taxon>Bacilli</taxon>
        <taxon>Bacillales</taxon>
        <taxon>Anoxybacillaceae</taxon>
        <taxon>Paranoxybacillus</taxon>
    </lineage>
</organism>
<name>A0A327YJB9_9BACL</name>
<dbReference type="EMBL" id="QLMH01000003">
    <property type="protein sequence ID" value="RAK21118.1"/>
    <property type="molecule type" value="Genomic_DNA"/>
</dbReference>
<dbReference type="SUPFAM" id="SSF88659">
    <property type="entry name" value="Sigma3 and sigma4 domains of RNA polymerase sigma factors"/>
    <property type="match status" value="1"/>
</dbReference>
<dbReference type="Gene3D" id="1.10.1740.10">
    <property type="match status" value="1"/>
</dbReference>
<proteinExistence type="predicted"/>
<keyword evidence="3" id="KW-1185">Reference proteome</keyword>
<dbReference type="InterPro" id="IPR013325">
    <property type="entry name" value="RNA_pol_sigma_r2"/>
</dbReference>
<dbReference type="SUPFAM" id="SSF88946">
    <property type="entry name" value="Sigma2 domain of RNA polymerase sigma factors"/>
    <property type="match status" value="1"/>
</dbReference>
<dbReference type="GO" id="GO:0006352">
    <property type="term" value="P:DNA-templated transcription initiation"/>
    <property type="evidence" value="ECO:0007669"/>
    <property type="project" value="InterPro"/>
</dbReference>